<dbReference type="AlphaFoldDB" id="A0A916UBV6"/>
<feature type="signal peptide" evidence="1">
    <location>
        <begin position="1"/>
        <end position="24"/>
    </location>
</feature>
<name>A0A916UBV6_9BURK</name>
<dbReference type="Pfam" id="PF07589">
    <property type="entry name" value="PEP-CTERM"/>
    <property type="match status" value="1"/>
</dbReference>
<proteinExistence type="predicted"/>
<comment type="caution">
    <text evidence="3">The sequence shown here is derived from an EMBL/GenBank/DDBJ whole genome shotgun (WGS) entry which is preliminary data.</text>
</comment>
<evidence type="ECO:0000259" key="2">
    <source>
        <dbReference type="Pfam" id="PF07589"/>
    </source>
</evidence>
<organism evidence="3 4">
    <name type="scientific">Undibacterium terreum</name>
    <dbReference type="NCBI Taxonomy" id="1224302"/>
    <lineage>
        <taxon>Bacteria</taxon>
        <taxon>Pseudomonadati</taxon>
        <taxon>Pseudomonadota</taxon>
        <taxon>Betaproteobacteria</taxon>
        <taxon>Burkholderiales</taxon>
        <taxon>Oxalobacteraceae</taxon>
        <taxon>Undibacterium</taxon>
    </lineage>
</organism>
<evidence type="ECO:0000313" key="4">
    <source>
        <dbReference type="Proteomes" id="UP000637423"/>
    </source>
</evidence>
<dbReference type="InterPro" id="IPR013424">
    <property type="entry name" value="Ice-binding_C"/>
</dbReference>
<feature type="domain" description="Ice-binding protein C-terminal" evidence="2">
    <location>
        <begin position="196"/>
        <end position="217"/>
    </location>
</feature>
<protein>
    <recommendedName>
        <fullName evidence="2">Ice-binding protein C-terminal domain-containing protein</fullName>
    </recommendedName>
</protein>
<dbReference type="Proteomes" id="UP000637423">
    <property type="component" value="Unassembled WGS sequence"/>
</dbReference>
<accession>A0A916UBV6</accession>
<dbReference type="EMBL" id="BMED01000001">
    <property type="protein sequence ID" value="GGC66120.1"/>
    <property type="molecule type" value="Genomic_DNA"/>
</dbReference>
<feature type="chain" id="PRO_5037918448" description="Ice-binding protein C-terminal domain-containing protein" evidence="1">
    <location>
        <begin position="25"/>
        <end position="221"/>
    </location>
</feature>
<evidence type="ECO:0000256" key="1">
    <source>
        <dbReference type="SAM" id="SignalP"/>
    </source>
</evidence>
<reference evidence="3" key="2">
    <citation type="submission" date="2020-09" db="EMBL/GenBank/DDBJ databases">
        <authorList>
            <person name="Sun Q."/>
            <person name="Zhou Y."/>
        </authorList>
    </citation>
    <scope>NUCLEOTIDE SEQUENCE</scope>
    <source>
        <strain evidence="3">CGMCC 1.10998</strain>
    </source>
</reference>
<reference evidence="3" key="1">
    <citation type="journal article" date="2014" name="Int. J. Syst. Evol. Microbiol.">
        <title>Complete genome sequence of Corynebacterium casei LMG S-19264T (=DSM 44701T), isolated from a smear-ripened cheese.</title>
        <authorList>
            <consortium name="US DOE Joint Genome Institute (JGI-PGF)"/>
            <person name="Walter F."/>
            <person name="Albersmeier A."/>
            <person name="Kalinowski J."/>
            <person name="Ruckert C."/>
        </authorList>
    </citation>
    <scope>NUCLEOTIDE SEQUENCE</scope>
    <source>
        <strain evidence="3">CGMCC 1.10998</strain>
    </source>
</reference>
<gene>
    <name evidence="3" type="ORF">GCM10011396_11410</name>
</gene>
<dbReference type="RefSeq" id="WP_188564966.1">
    <property type="nucleotide sequence ID" value="NZ_BMED01000001.1"/>
</dbReference>
<keyword evidence="1" id="KW-0732">Signal</keyword>
<sequence length="221" mass="23148">MKAISGKKYLCALALCAGIAPAMADVIYSQDFEGGTPDWTFDSFWHVTANAPASGKGALGYVHDETASATPDGSYAGTNGSQFNAFSGVIALTNSNHLLFDARVDDEIGDAPDSFDRLSIGISLDGINFGTVVASSNPGNGGVNITENDGYHSYDVDLSAFANQNIYLSFGFATFDGVDDAHPGPRIDNILITGAAVPEPSSIALLGLGLTAMWRRRSRKA</sequence>
<dbReference type="NCBIfam" id="TIGR02595">
    <property type="entry name" value="PEP_CTERM"/>
    <property type="match status" value="1"/>
</dbReference>
<keyword evidence="4" id="KW-1185">Reference proteome</keyword>
<evidence type="ECO:0000313" key="3">
    <source>
        <dbReference type="EMBL" id="GGC66120.1"/>
    </source>
</evidence>